<sequence>MTAAEFCWAADAETPPEDWPVVAREEADDWQLLTMSASECLFRVLTDATFEDYTIADMVDPPFFTPYEA</sequence>
<evidence type="ECO:0000313" key="1">
    <source>
        <dbReference type="EMBL" id="QUX22470.1"/>
    </source>
</evidence>
<name>A0ABX8BJS3_9ACTN</name>
<keyword evidence="2" id="KW-1185">Reference proteome</keyword>
<dbReference type="Proteomes" id="UP000676079">
    <property type="component" value="Chromosome"/>
</dbReference>
<accession>A0ABX8BJS3</accession>
<reference evidence="1 2" key="1">
    <citation type="submission" date="2021-05" db="EMBL/GenBank/DDBJ databases">
        <title>Direct Submission.</title>
        <authorList>
            <person name="Li K."/>
            <person name="Gao J."/>
        </authorList>
    </citation>
    <scope>NUCLEOTIDE SEQUENCE [LARGE SCALE GENOMIC DNA]</scope>
    <source>
        <strain evidence="1 2">Mg02</strain>
    </source>
</reference>
<dbReference type="EMBL" id="CP074133">
    <property type="protein sequence ID" value="QUX22470.1"/>
    <property type="molecule type" value="Genomic_DNA"/>
</dbReference>
<dbReference type="RefSeq" id="WP_220563686.1">
    <property type="nucleotide sequence ID" value="NZ_CP074133.1"/>
</dbReference>
<protein>
    <submittedName>
        <fullName evidence="1">Uncharacterized protein</fullName>
    </submittedName>
</protein>
<proteinExistence type="predicted"/>
<gene>
    <name evidence="1" type="ORF">KGD84_29835</name>
</gene>
<evidence type="ECO:0000313" key="2">
    <source>
        <dbReference type="Proteomes" id="UP000676079"/>
    </source>
</evidence>
<organism evidence="1 2">
    <name type="scientific">Nocardiopsis changdeensis</name>
    <dbReference type="NCBI Taxonomy" id="2831969"/>
    <lineage>
        <taxon>Bacteria</taxon>
        <taxon>Bacillati</taxon>
        <taxon>Actinomycetota</taxon>
        <taxon>Actinomycetes</taxon>
        <taxon>Streptosporangiales</taxon>
        <taxon>Nocardiopsidaceae</taxon>
        <taxon>Nocardiopsis</taxon>
    </lineage>
</organism>